<reference evidence="2" key="2">
    <citation type="submission" date="2020-09" db="EMBL/GenBank/DDBJ databases">
        <authorList>
            <person name="Sun Q."/>
            <person name="Zhou Y."/>
        </authorList>
    </citation>
    <scope>NUCLEOTIDE SEQUENCE</scope>
    <source>
        <strain evidence="2">CGMCC 1.15762</strain>
    </source>
</reference>
<dbReference type="InterPro" id="IPR050228">
    <property type="entry name" value="Carboxylesterase_BioH"/>
</dbReference>
<dbReference type="Proteomes" id="UP000617145">
    <property type="component" value="Unassembled WGS sequence"/>
</dbReference>
<dbReference type="InterPro" id="IPR000073">
    <property type="entry name" value="AB_hydrolase_1"/>
</dbReference>
<name>A0A8J2ZIP7_9RHOB</name>
<dbReference type="RefSeq" id="WP_188789423.1">
    <property type="nucleotide sequence ID" value="NZ_BMJV01000002.1"/>
</dbReference>
<dbReference type="Pfam" id="PF12697">
    <property type="entry name" value="Abhydrolase_6"/>
    <property type="match status" value="1"/>
</dbReference>
<dbReference type="GO" id="GO:0016787">
    <property type="term" value="F:hydrolase activity"/>
    <property type="evidence" value="ECO:0007669"/>
    <property type="project" value="UniProtKB-KW"/>
</dbReference>
<gene>
    <name evidence="2" type="ORF">GCM10011415_13110</name>
</gene>
<keyword evidence="2" id="KW-0378">Hydrolase</keyword>
<accession>A0A8J2ZIP7</accession>
<dbReference type="PANTHER" id="PTHR43194:SF2">
    <property type="entry name" value="PEROXISOMAL MEMBRANE PROTEIN LPX1"/>
    <property type="match status" value="1"/>
</dbReference>
<evidence type="ECO:0000313" key="3">
    <source>
        <dbReference type="Proteomes" id="UP000617145"/>
    </source>
</evidence>
<dbReference type="EMBL" id="BMJV01000002">
    <property type="protein sequence ID" value="GGG67470.1"/>
    <property type="molecule type" value="Genomic_DNA"/>
</dbReference>
<sequence>MPTFTTSDGLALHYTDEGSGLPLLCLAGLTRDGSDFDYVAPLLEGVRLIRLDYRGRGQSAWGDHATYTIPVEGRDAVELLDHLGLKQAAVLGTSRGGLIAMVLAATVKDRLLGVALNDIGPEIADAGLDVIKGYLGRNPAVKTLDEAAVRRAEVMTAFEDVPMARWRDEVGKFYRETEEGLVITYDPKLREAVLGDGDDAGAQPVADMWPLFDALRGLPLCAIRGANSDLLSPETFAQMKVRRPDMIAAEVPGRGHVPFLDEPASVGALTRWLKMLR</sequence>
<evidence type="ECO:0000313" key="2">
    <source>
        <dbReference type="EMBL" id="GGG67470.1"/>
    </source>
</evidence>
<organism evidence="2 3">
    <name type="scientific">Salipiger pallidus</name>
    <dbReference type="NCBI Taxonomy" id="1775170"/>
    <lineage>
        <taxon>Bacteria</taxon>
        <taxon>Pseudomonadati</taxon>
        <taxon>Pseudomonadota</taxon>
        <taxon>Alphaproteobacteria</taxon>
        <taxon>Rhodobacterales</taxon>
        <taxon>Roseobacteraceae</taxon>
        <taxon>Salipiger</taxon>
    </lineage>
</organism>
<feature type="domain" description="AB hydrolase-1" evidence="1">
    <location>
        <begin position="23"/>
        <end position="266"/>
    </location>
</feature>
<dbReference type="Gene3D" id="3.40.50.1820">
    <property type="entry name" value="alpha/beta hydrolase"/>
    <property type="match status" value="1"/>
</dbReference>
<reference evidence="2" key="1">
    <citation type="journal article" date="2014" name="Int. J. Syst. Evol. Microbiol.">
        <title>Complete genome sequence of Corynebacterium casei LMG S-19264T (=DSM 44701T), isolated from a smear-ripened cheese.</title>
        <authorList>
            <consortium name="US DOE Joint Genome Institute (JGI-PGF)"/>
            <person name="Walter F."/>
            <person name="Albersmeier A."/>
            <person name="Kalinowski J."/>
            <person name="Ruckert C."/>
        </authorList>
    </citation>
    <scope>NUCLEOTIDE SEQUENCE</scope>
    <source>
        <strain evidence="2">CGMCC 1.15762</strain>
    </source>
</reference>
<dbReference type="PANTHER" id="PTHR43194">
    <property type="entry name" value="HYDROLASE ALPHA/BETA FOLD FAMILY"/>
    <property type="match status" value="1"/>
</dbReference>
<dbReference type="AlphaFoldDB" id="A0A8J2ZIP7"/>
<keyword evidence="3" id="KW-1185">Reference proteome</keyword>
<protein>
    <submittedName>
        <fullName evidence="2">Hydrolase</fullName>
    </submittedName>
</protein>
<dbReference type="InterPro" id="IPR029058">
    <property type="entry name" value="AB_hydrolase_fold"/>
</dbReference>
<dbReference type="SUPFAM" id="SSF53474">
    <property type="entry name" value="alpha/beta-Hydrolases"/>
    <property type="match status" value="1"/>
</dbReference>
<evidence type="ECO:0000259" key="1">
    <source>
        <dbReference type="Pfam" id="PF12697"/>
    </source>
</evidence>
<proteinExistence type="predicted"/>
<comment type="caution">
    <text evidence="2">The sequence shown here is derived from an EMBL/GenBank/DDBJ whole genome shotgun (WGS) entry which is preliminary data.</text>
</comment>